<feature type="transmembrane region" description="Helical" evidence="1">
    <location>
        <begin position="193"/>
        <end position="210"/>
    </location>
</feature>
<accession>A0ABY4FVU8</accession>
<proteinExistence type="predicted"/>
<keyword evidence="1" id="KW-0812">Transmembrane</keyword>
<feature type="domain" description="Phosphatidic acid phosphatase type 2/haloperoxidase" evidence="2">
    <location>
        <begin position="129"/>
        <end position="237"/>
    </location>
</feature>
<evidence type="ECO:0000256" key="1">
    <source>
        <dbReference type="SAM" id="Phobius"/>
    </source>
</evidence>
<dbReference type="Proteomes" id="UP000831775">
    <property type="component" value="Chromosome"/>
</dbReference>
<name>A0ABY4FVU8_9MICO</name>
<dbReference type="InterPro" id="IPR000326">
    <property type="entry name" value="PAP2/HPO"/>
</dbReference>
<feature type="transmembrane region" description="Helical" evidence="1">
    <location>
        <begin position="294"/>
        <end position="316"/>
    </location>
</feature>
<sequence length="322" mass="34202">MAFGRTERCSCHNRNNMQRNIRAFSSRSDATAATTSTVATSASPITPRRWWALLICATIAGAGVYLLAVQTAVGQAFENTALRGADQVGASAMDQANIALGHITVWSLGIATLVVGAIGLLRRQPALALAAVAVIVGGQVVTQSLKRYILPRPELVPVSGSFTENSFPSGHTTIAMTVMVAIFLVVPYRVRGLAMMLTMGWAAGIGAYTITAKWHRLSDTVGADLVALALGCAAAVVLHHLGKLKRVEDRPKARLVVVVVMTLLTISALVLGTILASAAATYSLHDPVIEWDVYLSAHAFSLSASWGVALIFWWSWRGIEVG</sequence>
<feature type="transmembrane region" description="Helical" evidence="1">
    <location>
        <begin position="169"/>
        <end position="186"/>
    </location>
</feature>
<keyword evidence="4" id="KW-1185">Reference proteome</keyword>
<protein>
    <submittedName>
        <fullName evidence="3">Phosphatase PAP2 family protein</fullName>
    </submittedName>
</protein>
<organism evidence="3 4">
    <name type="scientific">Leucobacter rhizosphaerae</name>
    <dbReference type="NCBI Taxonomy" id="2932245"/>
    <lineage>
        <taxon>Bacteria</taxon>
        <taxon>Bacillati</taxon>
        <taxon>Actinomycetota</taxon>
        <taxon>Actinomycetes</taxon>
        <taxon>Micrococcales</taxon>
        <taxon>Microbacteriaceae</taxon>
        <taxon>Leucobacter</taxon>
    </lineage>
</organism>
<keyword evidence="1" id="KW-1133">Transmembrane helix</keyword>
<feature type="transmembrane region" description="Helical" evidence="1">
    <location>
        <begin position="222"/>
        <end position="241"/>
    </location>
</feature>
<dbReference type="EMBL" id="CP095043">
    <property type="protein sequence ID" value="UOQ60254.1"/>
    <property type="molecule type" value="Genomic_DNA"/>
</dbReference>
<reference evidence="3 4" key="1">
    <citation type="submission" date="2022-04" db="EMBL/GenBank/DDBJ databases">
        <title>Leucobacter sp. isolated from rhizosphere of onion.</title>
        <authorList>
            <person name="Won M."/>
            <person name="Lee C.-M."/>
            <person name="Woen H.-Y."/>
            <person name="Kwon S.-W."/>
        </authorList>
    </citation>
    <scope>NUCLEOTIDE SEQUENCE [LARGE SCALE GENOMIC DNA]</scope>
    <source>
        <strain evidence="3 4">H25R-14</strain>
    </source>
</reference>
<dbReference type="InterPro" id="IPR036938">
    <property type="entry name" value="PAP2/HPO_sf"/>
</dbReference>
<dbReference type="Pfam" id="PF01569">
    <property type="entry name" value="PAP2"/>
    <property type="match status" value="1"/>
</dbReference>
<dbReference type="SUPFAM" id="SSF48317">
    <property type="entry name" value="Acid phosphatase/Vanadium-dependent haloperoxidase"/>
    <property type="match status" value="1"/>
</dbReference>
<dbReference type="Gene3D" id="1.20.144.10">
    <property type="entry name" value="Phosphatidic acid phosphatase type 2/haloperoxidase"/>
    <property type="match status" value="1"/>
</dbReference>
<feature type="transmembrane region" description="Helical" evidence="1">
    <location>
        <begin position="253"/>
        <end position="282"/>
    </location>
</feature>
<evidence type="ECO:0000259" key="2">
    <source>
        <dbReference type="Pfam" id="PF01569"/>
    </source>
</evidence>
<feature type="transmembrane region" description="Helical" evidence="1">
    <location>
        <begin position="128"/>
        <end position="149"/>
    </location>
</feature>
<gene>
    <name evidence="3" type="ORF">MUN76_14650</name>
</gene>
<evidence type="ECO:0000313" key="3">
    <source>
        <dbReference type="EMBL" id="UOQ60254.1"/>
    </source>
</evidence>
<feature type="transmembrane region" description="Helical" evidence="1">
    <location>
        <begin position="103"/>
        <end position="121"/>
    </location>
</feature>
<feature type="transmembrane region" description="Helical" evidence="1">
    <location>
        <begin position="50"/>
        <end position="68"/>
    </location>
</feature>
<keyword evidence="1" id="KW-0472">Membrane</keyword>
<evidence type="ECO:0000313" key="4">
    <source>
        <dbReference type="Proteomes" id="UP000831775"/>
    </source>
</evidence>
<dbReference type="RefSeq" id="WP_244685733.1">
    <property type="nucleotide sequence ID" value="NZ_CP095043.1"/>
</dbReference>